<name>A0A645DZG5_9ZZZZ</name>
<sequence length="249" mass="28807">MADGLTFYYPNAKIDIGGSGYDLKKELPPDINAMTPDYDLYPECDYFLGFTTRGCIRNCHFCIVRTKEGPFRKVCDVSEICTGRDFKNCVLMDNNILADKQHFLDTAEWLRSHNIAVDFNQGLDARLMDEEIAQTLASLRAFRSWRIAFDNMMYKDDVLRAISMMRDAGISLKHDLMCYVYCHSDDNVPDAVARCRILKNEGVTAFSMLNMDVPRSPQMQKLKDWTRPWAFWSCDFEEYQRGFKRAGQA</sequence>
<dbReference type="InterPro" id="IPR058240">
    <property type="entry name" value="rSAM_sf"/>
</dbReference>
<dbReference type="AlphaFoldDB" id="A0A645DZG5"/>
<organism evidence="1">
    <name type="scientific">bioreactor metagenome</name>
    <dbReference type="NCBI Taxonomy" id="1076179"/>
    <lineage>
        <taxon>unclassified sequences</taxon>
        <taxon>metagenomes</taxon>
        <taxon>ecological metagenomes</taxon>
    </lineage>
</organism>
<protein>
    <recommendedName>
        <fullName evidence="2">Radical SAM core domain-containing protein</fullName>
    </recommendedName>
</protein>
<comment type="caution">
    <text evidence="1">The sequence shown here is derived from an EMBL/GenBank/DDBJ whole genome shotgun (WGS) entry which is preliminary data.</text>
</comment>
<dbReference type="EMBL" id="VSSQ01041482">
    <property type="protein sequence ID" value="MPM94924.1"/>
    <property type="molecule type" value="Genomic_DNA"/>
</dbReference>
<proteinExistence type="predicted"/>
<evidence type="ECO:0008006" key="2">
    <source>
        <dbReference type="Google" id="ProtNLM"/>
    </source>
</evidence>
<reference evidence="1" key="1">
    <citation type="submission" date="2019-08" db="EMBL/GenBank/DDBJ databases">
        <authorList>
            <person name="Kucharzyk K."/>
            <person name="Murdoch R.W."/>
            <person name="Higgins S."/>
            <person name="Loffler F."/>
        </authorList>
    </citation>
    <scope>NUCLEOTIDE SEQUENCE</scope>
</reference>
<dbReference type="SUPFAM" id="SSF102114">
    <property type="entry name" value="Radical SAM enzymes"/>
    <property type="match status" value="1"/>
</dbReference>
<evidence type="ECO:0000313" key="1">
    <source>
        <dbReference type="EMBL" id="MPM94924.1"/>
    </source>
</evidence>
<gene>
    <name evidence="1" type="ORF">SDC9_142073</name>
</gene>
<accession>A0A645DZG5</accession>